<reference evidence="2" key="1">
    <citation type="submission" date="2022-03" db="EMBL/GenBank/DDBJ databases">
        <title>Genomic analyses of argali, domestic sheep and their hybrids provide insights into chromosomal evolution, heterosis and genetic basis of agronomic traits.</title>
        <authorList>
            <person name="Li M."/>
        </authorList>
    </citation>
    <scope>NUCLEOTIDE SEQUENCE</scope>
    <source>
        <strain evidence="2">CAU-MHL-2022a</strain>
        <tissue evidence="2">Skin</tissue>
    </source>
</reference>
<evidence type="ECO:0000256" key="1">
    <source>
        <dbReference type="SAM" id="MobiDB-lite"/>
    </source>
</evidence>
<proteinExistence type="predicted"/>
<feature type="compositionally biased region" description="Polar residues" evidence="1">
    <location>
        <begin position="123"/>
        <end position="132"/>
    </location>
</feature>
<name>A0AAD4UPI0_OVIAM</name>
<feature type="compositionally biased region" description="Basic and acidic residues" evidence="1">
    <location>
        <begin position="20"/>
        <end position="37"/>
    </location>
</feature>
<keyword evidence="3" id="KW-1185">Reference proteome</keyword>
<feature type="region of interest" description="Disordered" evidence="1">
    <location>
        <begin position="1"/>
        <end position="41"/>
    </location>
</feature>
<sequence>MELSTPGSDPEPQETLPLRQQEDLGPRMAKHRGEEAGAVHVRNSGGKEIPLIQVEEEWLCFPGAAVKSYPTPKWSLPWQLERNCEFQAVIKRNTKYLLQIEKSPESIAANREVAPTELKRSSESPASAQEELSWQIEIRPQHN</sequence>
<evidence type="ECO:0000313" key="3">
    <source>
        <dbReference type="Proteomes" id="UP001214576"/>
    </source>
</evidence>
<accession>A0AAD4UPI0</accession>
<gene>
    <name evidence="2" type="ORF">MG293_000999</name>
</gene>
<dbReference type="AlphaFoldDB" id="A0AAD4UPI0"/>
<protein>
    <submittedName>
        <fullName evidence="2">Uncharacterized protein</fullName>
    </submittedName>
</protein>
<dbReference type="EMBL" id="JAKZEL010000001">
    <property type="protein sequence ID" value="KAI4548669.1"/>
    <property type="molecule type" value="Genomic_DNA"/>
</dbReference>
<organism evidence="2 3">
    <name type="scientific">Ovis ammon polii</name>
    <dbReference type="NCBI Taxonomy" id="230172"/>
    <lineage>
        <taxon>Eukaryota</taxon>
        <taxon>Metazoa</taxon>
        <taxon>Chordata</taxon>
        <taxon>Craniata</taxon>
        <taxon>Vertebrata</taxon>
        <taxon>Euteleostomi</taxon>
        <taxon>Mammalia</taxon>
        <taxon>Eutheria</taxon>
        <taxon>Laurasiatheria</taxon>
        <taxon>Artiodactyla</taxon>
        <taxon>Ruminantia</taxon>
        <taxon>Pecora</taxon>
        <taxon>Bovidae</taxon>
        <taxon>Caprinae</taxon>
        <taxon>Ovis</taxon>
    </lineage>
</organism>
<comment type="caution">
    <text evidence="2">The sequence shown here is derived from an EMBL/GenBank/DDBJ whole genome shotgun (WGS) entry which is preliminary data.</text>
</comment>
<evidence type="ECO:0000313" key="2">
    <source>
        <dbReference type="EMBL" id="KAI4548669.1"/>
    </source>
</evidence>
<feature type="region of interest" description="Disordered" evidence="1">
    <location>
        <begin position="107"/>
        <end position="143"/>
    </location>
</feature>
<dbReference type="Proteomes" id="UP001214576">
    <property type="component" value="Unassembled WGS sequence"/>
</dbReference>